<dbReference type="RefSeq" id="WP_206822655.1">
    <property type="nucleotide sequence ID" value="NZ_CP118100.1"/>
</dbReference>
<keyword evidence="4 7" id="KW-0812">Transmembrane</keyword>
<feature type="transmembrane region" description="Helical" evidence="7">
    <location>
        <begin position="243"/>
        <end position="269"/>
    </location>
</feature>
<dbReference type="AlphaFoldDB" id="A0A939IQM7"/>
<dbReference type="GO" id="GO:0005886">
    <property type="term" value="C:plasma membrane"/>
    <property type="evidence" value="ECO:0007669"/>
    <property type="project" value="UniProtKB-SubCell"/>
</dbReference>
<feature type="domain" description="ABC transmembrane type-1" evidence="8">
    <location>
        <begin position="81"/>
        <end position="269"/>
    </location>
</feature>
<comment type="caution">
    <text evidence="9">The sequence shown here is derived from an EMBL/GenBank/DDBJ whole genome shotgun (WGS) entry which is preliminary data.</text>
</comment>
<feature type="transmembrane region" description="Helical" evidence="7">
    <location>
        <begin position="83"/>
        <end position="108"/>
    </location>
</feature>
<name>A0A939IQM7_9MICO</name>
<comment type="subcellular location">
    <subcellularLocation>
        <location evidence="1 7">Cell membrane</location>
        <topology evidence="1 7">Multi-pass membrane protein</topology>
    </subcellularLocation>
</comment>
<keyword evidence="2 7" id="KW-0813">Transport</keyword>
<evidence type="ECO:0000256" key="5">
    <source>
        <dbReference type="ARBA" id="ARBA00022989"/>
    </source>
</evidence>
<evidence type="ECO:0000256" key="2">
    <source>
        <dbReference type="ARBA" id="ARBA00022448"/>
    </source>
</evidence>
<evidence type="ECO:0000259" key="8">
    <source>
        <dbReference type="PROSITE" id="PS50928"/>
    </source>
</evidence>
<keyword evidence="6 7" id="KW-0472">Membrane</keyword>
<accession>A0A939IQM7</accession>
<dbReference type="Proteomes" id="UP000664385">
    <property type="component" value="Unassembled WGS sequence"/>
</dbReference>
<dbReference type="InterPro" id="IPR035906">
    <property type="entry name" value="MetI-like_sf"/>
</dbReference>
<sequence length="283" mass="30141">MNRVTGRISLFRTLRENVLALVGTVIIVIFVVVALGANVLTPYEPNVQDPNAVGLSPGSPGHLLGTDSYGRDTATRLFYGARISLWVGIAVVIITVVFGVFFGILAGYYKRLDAVIMRGADIMFAFPDILLALLIMSILGTNITNIIIAISIGSIPSCARVVRGSVLQARDKDYVGAIRALGGSDLRIAVKHILPNVMAPVIVFATMRLGSAILSTAALSYLGLGAQPPTPEWGAMISEGQKYMFTLPHLIIVPGVAIALVIFSFNVVGDALRDRLDPKLAKA</sequence>
<keyword evidence="5 7" id="KW-1133">Transmembrane helix</keyword>
<evidence type="ECO:0000313" key="9">
    <source>
        <dbReference type="EMBL" id="MBN8204860.1"/>
    </source>
</evidence>
<dbReference type="PANTHER" id="PTHR43386">
    <property type="entry name" value="OLIGOPEPTIDE TRANSPORT SYSTEM PERMEASE PROTEIN APPC"/>
    <property type="match status" value="1"/>
</dbReference>
<dbReference type="Gene3D" id="1.10.3720.10">
    <property type="entry name" value="MetI-like"/>
    <property type="match status" value="1"/>
</dbReference>
<dbReference type="InterPro" id="IPR025966">
    <property type="entry name" value="OppC_N"/>
</dbReference>
<feature type="transmembrane region" description="Helical" evidence="7">
    <location>
        <begin position="18"/>
        <end position="40"/>
    </location>
</feature>
<evidence type="ECO:0000256" key="1">
    <source>
        <dbReference type="ARBA" id="ARBA00004651"/>
    </source>
</evidence>
<protein>
    <submittedName>
        <fullName evidence="9">ABC transporter permease</fullName>
    </submittedName>
</protein>
<proteinExistence type="inferred from homology"/>
<reference evidence="9" key="1">
    <citation type="submission" date="2020-12" db="EMBL/GenBank/DDBJ databases">
        <title>PHA producing bacteria isolated from mangrove.</title>
        <authorList>
            <person name="Zheng W."/>
            <person name="Yu S."/>
            <person name="Huang Y."/>
        </authorList>
    </citation>
    <scope>NUCLEOTIDE SEQUENCE</scope>
    <source>
        <strain evidence="9">GN8-5</strain>
    </source>
</reference>
<evidence type="ECO:0000256" key="4">
    <source>
        <dbReference type="ARBA" id="ARBA00022692"/>
    </source>
</evidence>
<evidence type="ECO:0000256" key="6">
    <source>
        <dbReference type="ARBA" id="ARBA00023136"/>
    </source>
</evidence>
<dbReference type="Pfam" id="PF00528">
    <property type="entry name" value="BPD_transp_1"/>
    <property type="match status" value="1"/>
</dbReference>
<comment type="similarity">
    <text evidence="7">Belongs to the binding-protein-dependent transport system permease family.</text>
</comment>
<dbReference type="PANTHER" id="PTHR43386:SF1">
    <property type="entry name" value="D,D-DIPEPTIDE TRANSPORT SYSTEM PERMEASE PROTEIN DDPC-RELATED"/>
    <property type="match status" value="1"/>
</dbReference>
<dbReference type="PROSITE" id="PS50928">
    <property type="entry name" value="ABC_TM1"/>
    <property type="match status" value="1"/>
</dbReference>
<dbReference type="EMBL" id="JAEMWU010000001">
    <property type="protein sequence ID" value="MBN8204860.1"/>
    <property type="molecule type" value="Genomic_DNA"/>
</dbReference>
<dbReference type="InterPro" id="IPR050366">
    <property type="entry name" value="BP-dependent_transpt_permease"/>
</dbReference>
<evidence type="ECO:0000313" key="10">
    <source>
        <dbReference type="Proteomes" id="UP000664385"/>
    </source>
</evidence>
<dbReference type="Pfam" id="PF12911">
    <property type="entry name" value="OppC_N"/>
    <property type="match status" value="1"/>
</dbReference>
<evidence type="ECO:0000256" key="7">
    <source>
        <dbReference type="RuleBase" id="RU363032"/>
    </source>
</evidence>
<feature type="transmembrane region" description="Helical" evidence="7">
    <location>
        <begin position="197"/>
        <end position="223"/>
    </location>
</feature>
<dbReference type="SUPFAM" id="SSF161098">
    <property type="entry name" value="MetI-like"/>
    <property type="match status" value="1"/>
</dbReference>
<dbReference type="CDD" id="cd06261">
    <property type="entry name" value="TM_PBP2"/>
    <property type="match status" value="1"/>
</dbReference>
<evidence type="ECO:0000256" key="3">
    <source>
        <dbReference type="ARBA" id="ARBA00022475"/>
    </source>
</evidence>
<keyword evidence="3" id="KW-1003">Cell membrane</keyword>
<dbReference type="InterPro" id="IPR000515">
    <property type="entry name" value="MetI-like"/>
</dbReference>
<organism evidence="9 10">
    <name type="scientific">Microbacterium esteraromaticum</name>
    <dbReference type="NCBI Taxonomy" id="57043"/>
    <lineage>
        <taxon>Bacteria</taxon>
        <taxon>Bacillati</taxon>
        <taxon>Actinomycetota</taxon>
        <taxon>Actinomycetes</taxon>
        <taxon>Micrococcales</taxon>
        <taxon>Microbacteriaceae</taxon>
        <taxon>Microbacterium</taxon>
    </lineage>
</organism>
<dbReference type="GO" id="GO:0055085">
    <property type="term" value="P:transmembrane transport"/>
    <property type="evidence" value="ECO:0007669"/>
    <property type="project" value="InterPro"/>
</dbReference>
<gene>
    <name evidence="9" type="ORF">JF543_02675</name>
</gene>